<dbReference type="InterPro" id="IPR050109">
    <property type="entry name" value="HTH-type_TetR-like_transc_reg"/>
</dbReference>
<dbReference type="InterPro" id="IPR023772">
    <property type="entry name" value="DNA-bd_HTH_TetR-type_CS"/>
</dbReference>
<proteinExistence type="predicted"/>
<organism evidence="6 7">
    <name type="scientific">Streptomyces chiangmaiensis</name>
    <dbReference type="NCBI Taxonomy" id="766497"/>
    <lineage>
        <taxon>Bacteria</taxon>
        <taxon>Bacillati</taxon>
        <taxon>Actinomycetota</taxon>
        <taxon>Actinomycetes</taxon>
        <taxon>Kitasatosporales</taxon>
        <taxon>Streptomycetaceae</taxon>
        <taxon>Streptomyces</taxon>
    </lineage>
</organism>
<keyword evidence="3" id="KW-0804">Transcription</keyword>
<accession>A0ABU7FK63</accession>
<dbReference type="PANTHER" id="PTHR30055">
    <property type="entry name" value="HTH-TYPE TRANSCRIPTIONAL REGULATOR RUTR"/>
    <property type="match status" value="1"/>
</dbReference>
<dbReference type="InterPro" id="IPR036271">
    <property type="entry name" value="Tet_transcr_reg_TetR-rel_C_sf"/>
</dbReference>
<comment type="caution">
    <text evidence="6">The sequence shown here is derived from an EMBL/GenBank/DDBJ whole genome shotgun (WGS) entry which is preliminary data.</text>
</comment>
<dbReference type="InterPro" id="IPR001647">
    <property type="entry name" value="HTH_TetR"/>
</dbReference>
<dbReference type="EMBL" id="JAYWVC010000065">
    <property type="protein sequence ID" value="MED7824213.1"/>
    <property type="molecule type" value="Genomic_DNA"/>
</dbReference>
<feature type="DNA-binding region" description="H-T-H motif" evidence="4">
    <location>
        <begin position="31"/>
        <end position="50"/>
    </location>
</feature>
<keyword evidence="1" id="KW-0805">Transcription regulation</keyword>
<keyword evidence="2 4" id="KW-0238">DNA-binding</keyword>
<evidence type="ECO:0000313" key="6">
    <source>
        <dbReference type="EMBL" id="MED7824213.1"/>
    </source>
</evidence>
<dbReference type="SUPFAM" id="SSF48498">
    <property type="entry name" value="Tetracyclin repressor-like, C-terminal domain"/>
    <property type="match status" value="1"/>
</dbReference>
<dbReference type="RefSeq" id="WP_329508662.1">
    <property type="nucleotide sequence ID" value="NZ_BAAAYZ010000290.1"/>
</dbReference>
<name>A0ABU7FK63_9ACTN</name>
<dbReference type="Proteomes" id="UP001333996">
    <property type="component" value="Unassembled WGS sequence"/>
</dbReference>
<gene>
    <name evidence="6" type="ORF">VXC91_20070</name>
</gene>
<sequence length="196" mass="21294">MAKQERSRHTYERLLDAAAEEFARVGYADASLSEVAERAGVTKGALYGHFSSKRELAAVLRQHLGVTVEELLGHVPEGEGRGLDELGSFIRSVAERISDDVRFQAALRLADEGYQADGKPSALLDGVRTTSHTILREAKKAGHLDAALPVEPFADLVVVLLFGAYRTSGRHDGGELSQRVQAMWELLAGLVATEQQ</sequence>
<evidence type="ECO:0000256" key="1">
    <source>
        <dbReference type="ARBA" id="ARBA00023015"/>
    </source>
</evidence>
<dbReference type="SUPFAM" id="SSF46689">
    <property type="entry name" value="Homeodomain-like"/>
    <property type="match status" value="1"/>
</dbReference>
<evidence type="ECO:0000256" key="3">
    <source>
        <dbReference type="ARBA" id="ARBA00023163"/>
    </source>
</evidence>
<evidence type="ECO:0000256" key="2">
    <source>
        <dbReference type="ARBA" id="ARBA00023125"/>
    </source>
</evidence>
<evidence type="ECO:0000313" key="7">
    <source>
        <dbReference type="Proteomes" id="UP001333996"/>
    </source>
</evidence>
<keyword evidence="7" id="KW-1185">Reference proteome</keyword>
<reference evidence="6" key="1">
    <citation type="submission" date="2024-01" db="EMBL/GenBank/DDBJ databases">
        <title>First draft genome sequence data of TA4-1, the type strain of Gram-positive actinobacterium Streptomyces chiangmaiensis.</title>
        <authorList>
            <person name="Yasawong M."/>
            <person name="Nantapong N."/>
        </authorList>
    </citation>
    <scope>NUCLEOTIDE SEQUENCE</scope>
    <source>
        <strain evidence="6">TA4-1</strain>
    </source>
</reference>
<dbReference type="Gene3D" id="1.10.357.10">
    <property type="entry name" value="Tetracycline Repressor, domain 2"/>
    <property type="match status" value="1"/>
</dbReference>
<feature type="domain" description="HTH tetR-type" evidence="5">
    <location>
        <begin position="8"/>
        <end position="68"/>
    </location>
</feature>
<dbReference type="PANTHER" id="PTHR30055:SF234">
    <property type="entry name" value="HTH-TYPE TRANSCRIPTIONAL REGULATOR BETI"/>
    <property type="match status" value="1"/>
</dbReference>
<protein>
    <submittedName>
        <fullName evidence="6">TetR/AcrR family transcriptional regulator</fullName>
    </submittedName>
</protein>
<dbReference type="Pfam" id="PF00440">
    <property type="entry name" value="TetR_N"/>
    <property type="match status" value="1"/>
</dbReference>
<evidence type="ECO:0000259" key="5">
    <source>
        <dbReference type="PROSITE" id="PS50977"/>
    </source>
</evidence>
<dbReference type="PROSITE" id="PS01081">
    <property type="entry name" value="HTH_TETR_1"/>
    <property type="match status" value="1"/>
</dbReference>
<dbReference type="PRINTS" id="PR00455">
    <property type="entry name" value="HTHTETR"/>
</dbReference>
<dbReference type="InterPro" id="IPR009057">
    <property type="entry name" value="Homeodomain-like_sf"/>
</dbReference>
<evidence type="ECO:0000256" key="4">
    <source>
        <dbReference type="PROSITE-ProRule" id="PRU00335"/>
    </source>
</evidence>
<dbReference type="PROSITE" id="PS50977">
    <property type="entry name" value="HTH_TETR_2"/>
    <property type="match status" value="1"/>
</dbReference>